<proteinExistence type="predicted"/>
<feature type="compositionally biased region" description="Polar residues" evidence="1">
    <location>
        <begin position="163"/>
        <end position="177"/>
    </location>
</feature>
<feature type="region of interest" description="Disordered" evidence="1">
    <location>
        <begin position="1"/>
        <end position="190"/>
    </location>
</feature>
<organism evidence="2 3">
    <name type="scientific">Carpinus fangiana</name>
    <dbReference type="NCBI Taxonomy" id="176857"/>
    <lineage>
        <taxon>Eukaryota</taxon>
        <taxon>Viridiplantae</taxon>
        <taxon>Streptophyta</taxon>
        <taxon>Embryophyta</taxon>
        <taxon>Tracheophyta</taxon>
        <taxon>Spermatophyta</taxon>
        <taxon>Magnoliopsida</taxon>
        <taxon>eudicotyledons</taxon>
        <taxon>Gunneridae</taxon>
        <taxon>Pentapetalae</taxon>
        <taxon>rosids</taxon>
        <taxon>fabids</taxon>
        <taxon>Fagales</taxon>
        <taxon>Betulaceae</taxon>
        <taxon>Carpinus</taxon>
    </lineage>
</organism>
<gene>
    <name evidence="2" type="ORF">FH972_020445</name>
</gene>
<evidence type="ECO:0000256" key="1">
    <source>
        <dbReference type="SAM" id="MobiDB-lite"/>
    </source>
</evidence>
<protein>
    <submittedName>
        <fullName evidence="2">Uncharacterized protein</fullName>
    </submittedName>
</protein>
<accession>A0A5N6RT89</accession>
<dbReference type="Proteomes" id="UP000327013">
    <property type="component" value="Chromosome 8"/>
</dbReference>
<dbReference type="EMBL" id="CM017328">
    <property type="protein sequence ID" value="KAE8125666.1"/>
    <property type="molecule type" value="Genomic_DNA"/>
</dbReference>
<evidence type="ECO:0000313" key="2">
    <source>
        <dbReference type="EMBL" id="KAE8125666.1"/>
    </source>
</evidence>
<feature type="compositionally biased region" description="Polar residues" evidence="1">
    <location>
        <begin position="31"/>
        <end position="52"/>
    </location>
</feature>
<evidence type="ECO:0000313" key="3">
    <source>
        <dbReference type="Proteomes" id="UP000327013"/>
    </source>
</evidence>
<feature type="compositionally biased region" description="Basic and acidic residues" evidence="1">
    <location>
        <begin position="108"/>
        <end position="123"/>
    </location>
</feature>
<feature type="compositionally biased region" description="Basic and acidic residues" evidence="1">
    <location>
        <begin position="148"/>
        <end position="159"/>
    </location>
</feature>
<sequence length="315" mass="35378">MSEQSKRSPIQEDVAPEELDALNLQEDNGETRVTTPLPSSDGEASTARNSAMSPRPVASQENGSRKEAARPFHASLSDEEAHACNLSPTPATPAERPTGIKIVRQNKKMMEDKADGRRGRGDENPINELPNEEERKTARSRKRSARSFSEEKCRGEANKRIRSSSAGENSSARNSAMNPPADENPRNEPIGDFVDRVWTDVDTAIEFLNNIIDYHKIKGEYPFHNLEVLDDFTGNWLRVDIPEYARLILLVRKMRRNYLLNMPWKALTGDSADTRVQTAFDLAFILWGDGRDKEYWLSLKYTIPQPDDSSGTSSG</sequence>
<name>A0A5N6RT89_9ROSI</name>
<dbReference type="AlphaFoldDB" id="A0A5N6RT89"/>
<feature type="compositionally biased region" description="Basic and acidic residues" evidence="1">
    <location>
        <begin position="1"/>
        <end position="10"/>
    </location>
</feature>
<keyword evidence="3" id="KW-1185">Reference proteome</keyword>
<reference evidence="2 3" key="1">
    <citation type="submission" date="2019-06" db="EMBL/GenBank/DDBJ databases">
        <title>A chromosomal-level reference genome of Carpinus fangiana (Coryloideae, Betulaceae).</title>
        <authorList>
            <person name="Yang X."/>
            <person name="Wang Z."/>
            <person name="Zhang L."/>
            <person name="Hao G."/>
            <person name="Liu J."/>
            <person name="Yang Y."/>
        </authorList>
    </citation>
    <scope>NUCLEOTIDE SEQUENCE [LARGE SCALE GENOMIC DNA]</scope>
    <source>
        <strain evidence="2">Cfa_2016G</strain>
        <tissue evidence="2">Leaf</tissue>
    </source>
</reference>